<protein>
    <recommendedName>
        <fullName evidence="15 16">Type III pantothenate kinase</fullName>
        <ecNumber evidence="6 16">2.7.1.33</ecNumber>
    </recommendedName>
    <alternativeName>
        <fullName evidence="16">PanK-III</fullName>
    </alternativeName>
    <alternativeName>
        <fullName evidence="16">Pantothenic acid kinase</fullName>
    </alternativeName>
</protein>
<feature type="binding site" evidence="16">
    <location>
        <position position="126"/>
    </location>
    <ligand>
        <name>K(+)</name>
        <dbReference type="ChEBI" id="CHEBI:29103"/>
    </ligand>
</feature>
<dbReference type="GO" id="GO:0005737">
    <property type="term" value="C:cytoplasm"/>
    <property type="evidence" value="ECO:0007669"/>
    <property type="project" value="UniProtKB-SubCell"/>
</dbReference>
<keyword evidence="9 16" id="KW-0547">Nucleotide-binding</keyword>
<evidence type="ECO:0000256" key="14">
    <source>
        <dbReference type="ARBA" id="ARBA00038036"/>
    </source>
</evidence>
<evidence type="ECO:0000256" key="5">
    <source>
        <dbReference type="ARBA" id="ARBA00011738"/>
    </source>
</evidence>
<dbReference type="InterPro" id="IPR043129">
    <property type="entry name" value="ATPase_NBD"/>
</dbReference>
<keyword evidence="7 16" id="KW-0963">Cytoplasm</keyword>
<proteinExistence type="inferred from homology"/>
<evidence type="ECO:0000256" key="16">
    <source>
        <dbReference type="HAMAP-Rule" id="MF_01274"/>
    </source>
</evidence>
<dbReference type="PANTHER" id="PTHR34265">
    <property type="entry name" value="TYPE III PANTOTHENATE KINASE"/>
    <property type="match status" value="1"/>
</dbReference>
<dbReference type="GO" id="GO:0005524">
    <property type="term" value="F:ATP binding"/>
    <property type="evidence" value="ECO:0007669"/>
    <property type="project" value="UniProtKB-UniRule"/>
</dbReference>
<comment type="function">
    <text evidence="16">Catalyzes the phosphorylation of pantothenate (Pan), the first step in CoA biosynthesis.</text>
</comment>
<dbReference type="NCBIfam" id="TIGR00671">
    <property type="entry name" value="baf"/>
    <property type="match status" value="1"/>
</dbReference>
<dbReference type="eggNOG" id="COG1521">
    <property type="taxonomic scope" value="Bacteria"/>
</dbReference>
<keyword evidence="12 16" id="KW-0630">Potassium</keyword>
<comment type="caution">
    <text evidence="16">Lacks conserved residue(s) required for the propagation of feature annotation.</text>
</comment>
<dbReference type="PANTHER" id="PTHR34265:SF1">
    <property type="entry name" value="TYPE III PANTOTHENATE KINASE"/>
    <property type="match status" value="1"/>
</dbReference>
<dbReference type="EnsemblBacteria" id="ACI20741">
    <property type="protein sequence ID" value="ACI20741"/>
    <property type="gene ID" value="THEYE_A1662"/>
</dbReference>
<evidence type="ECO:0000256" key="7">
    <source>
        <dbReference type="ARBA" id="ARBA00022490"/>
    </source>
</evidence>
<dbReference type="Proteomes" id="UP000000718">
    <property type="component" value="Chromosome"/>
</dbReference>
<comment type="catalytic activity">
    <reaction evidence="1 16">
        <text>(R)-pantothenate + ATP = (R)-4'-phosphopantothenate + ADP + H(+)</text>
        <dbReference type="Rhea" id="RHEA:16373"/>
        <dbReference type="ChEBI" id="CHEBI:10986"/>
        <dbReference type="ChEBI" id="CHEBI:15378"/>
        <dbReference type="ChEBI" id="CHEBI:29032"/>
        <dbReference type="ChEBI" id="CHEBI:30616"/>
        <dbReference type="ChEBI" id="CHEBI:456216"/>
        <dbReference type="EC" id="2.7.1.33"/>
    </reaction>
</comment>
<reference evidence="19" key="1">
    <citation type="submission" date="2008-08" db="EMBL/GenBank/DDBJ databases">
        <title>The complete genome sequence of Thermodesulfovibrio yellowstonii strain ATCC 51303 / DSM 11347 / YP87.</title>
        <authorList>
            <person name="Dodson R.J."/>
            <person name="Durkin A.S."/>
            <person name="Wu M."/>
            <person name="Eisen J."/>
            <person name="Sutton G."/>
        </authorList>
    </citation>
    <scope>NUCLEOTIDE SEQUENCE [LARGE SCALE GENOMIC DNA]</scope>
    <source>
        <strain evidence="19">ATCC 51303 / DSM 11347 / YP87</strain>
    </source>
</reference>
<evidence type="ECO:0000256" key="8">
    <source>
        <dbReference type="ARBA" id="ARBA00022679"/>
    </source>
</evidence>
<dbReference type="GO" id="GO:0004594">
    <property type="term" value="F:pantothenate kinase activity"/>
    <property type="evidence" value="ECO:0007669"/>
    <property type="project" value="UniProtKB-UniRule"/>
</dbReference>
<evidence type="ECO:0000313" key="18">
    <source>
        <dbReference type="EMBL" id="ACI21414.1"/>
    </source>
</evidence>
<evidence type="ECO:0000256" key="11">
    <source>
        <dbReference type="ARBA" id="ARBA00022840"/>
    </source>
</evidence>
<dbReference type="CDD" id="cd24015">
    <property type="entry name" value="ASKHA_NBD_PanK-III"/>
    <property type="match status" value="1"/>
</dbReference>
<keyword evidence="13 16" id="KW-0173">Coenzyme A biosynthesis</keyword>
<feature type="binding site" evidence="16">
    <location>
        <begin position="104"/>
        <end position="107"/>
    </location>
    <ligand>
        <name>substrate</name>
    </ligand>
</feature>
<feature type="binding site" evidence="16">
    <location>
        <position position="129"/>
    </location>
    <ligand>
        <name>ATP</name>
        <dbReference type="ChEBI" id="CHEBI:30616"/>
    </ligand>
</feature>
<evidence type="ECO:0000256" key="6">
    <source>
        <dbReference type="ARBA" id="ARBA00012102"/>
    </source>
</evidence>
<dbReference type="OrthoDB" id="9804707at2"/>
<dbReference type="HAMAP" id="MF_01274">
    <property type="entry name" value="Pantothen_kinase_3"/>
    <property type="match status" value="1"/>
</dbReference>
<evidence type="ECO:0000256" key="15">
    <source>
        <dbReference type="ARBA" id="ARBA00040883"/>
    </source>
</evidence>
<dbReference type="EMBL" id="CP001147">
    <property type="protein sequence ID" value="ACI20741.1"/>
    <property type="molecule type" value="Genomic_DNA"/>
</dbReference>
<dbReference type="InterPro" id="IPR004619">
    <property type="entry name" value="Type_III_PanK"/>
</dbReference>
<keyword evidence="16" id="KW-0479">Metal-binding</keyword>
<dbReference type="Gene3D" id="3.30.420.40">
    <property type="match status" value="2"/>
</dbReference>
<reference evidence="18" key="2">
    <citation type="submission" date="2008-08" db="EMBL/GenBank/DDBJ databases">
        <authorList>
            <person name="Dodson R.J."/>
            <person name="Durkin A.S."/>
            <person name="Wu M."/>
            <person name="Eisen J."/>
            <person name="Sutton G."/>
        </authorList>
    </citation>
    <scope>NUCLEOTIDE SEQUENCE</scope>
    <source>
        <strain evidence="18">DSM 11347</strain>
    </source>
</reference>
<keyword evidence="8 16" id="KW-0808">Transferase</keyword>
<evidence type="ECO:0000256" key="12">
    <source>
        <dbReference type="ARBA" id="ARBA00022958"/>
    </source>
</evidence>
<sequence length="253" mass="28153">MLVAVKIGNSTINLAFFKDPYQSDFRIVSFDTQEVSSWTDNQKLLNCPFLSDNYNFDCIICSVVPEITEKFLDFFTNISHRTIVIDYKTPSGLKLNLNKPESFGVDRLVASVAAYELFKENIAVVDAGTATTITVVTSEKEIVGGAIMPGIGTMNYALNEKTSSLPLIDLNKDVEVLGKDTHSAILSGIVLGTIYAVEGIISEIEKKINRDLIILLTGGYSKLLSKYMHKKHLLNKYLVIEGMRLIYLKNIKN</sequence>
<dbReference type="GO" id="GO:0046872">
    <property type="term" value="F:metal ion binding"/>
    <property type="evidence" value="ECO:0007669"/>
    <property type="project" value="UniProtKB-KW"/>
</dbReference>
<dbReference type="PATRIC" id="fig|289376.4.peg.1567"/>
<comment type="similarity">
    <text evidence="14 16">Belongs to the type III pantothenate kinase family.</text>
</comment>
<dbReference type="EnsemblBacteria" id="ACI21414">
    <property type="protein sequence ID" value="ACI21414"/>
    <property type="gene ID" value="THEYE_A1610"/>
</dbReference>
<evidence type="ECO:0000256" key="9">
    <source>
        <dbReference type="ARBA" id="ARBA00022741"/>
    </source>
</evidence>
<dbReference type="UniPathway" id="UPA00241">
    <property type="reaction ID" value="UER00352"/>
</dbReference>
<accession>B5YGK7</accession>
<dbReference type="HOGENOM" id="CLU_066627_1_0_0"/>
<reference evidence="18 19" key="3">
    <citation type="journal article" date="2015" name="Genome Announc.">
        <title>Genome Sequence of the Sulfate-Reducing Thermophilic Bacterium Thermodesulfovibrio yellowstonii Strain DSM 11347T (Phylum Nitrospirae).</title>
        <authorList>
            <person name="Bhatnagar S."/>
            <person name="Badger J.H."/>
            <person name="Madupu R."/>
            <person name="Khouri H.M."/>
            <person name="O'Connor E.M."/>
            <person name="Robb F.T."/>
            <person name="Ward N.L."/>
            <person name="Eisen J.A."/>
        </authorList>
    </citation>
    <scope>NUCLEOTIDE SEQUENCE [LARGE SCALE GENOMIC DNA]</scope>
    <source>
        <strain evidence="19">ATCC 51303 / DSM 11347 / YP87</strain>
        <strain evidence="18">DSM 11347</strain>
    </source>
</reference>
<feature type="binding site" evidence="16">
    <location>
        <position position="181"/>
    </location>
    <ligand>
        <name>substrate</name>
    </ligand>
</feature>
<keyword evidence="19" id="KW-1185">Reference proteome</keyword>
<gene>
    <name evidence="16" type="primary">coaX</name>
    <name evidence="18" type="ordered locus">THEYE_A1610</name>
    <name evidence="17" type="ordered locus">THEYE_A1662</name>
</gene>
<feature type="active site" description="Proton acceptor" evidence="16">
    <location>
        <position position="106"/>
    </location>
</feature>
<dbReference type="RefSeq" id="WP_012545475.1">
    <property type="nucleotide sequence ID" value="NC_011296.1"/>
</dbReference>
<keyword evidence="11 16" id="KW-0067">ATP-binding</keyword>
<dbReference type="AlphaFoldDB" id="B5YGK7"/>
<evidence type="ECO:0000313" key="19">
    <source>
        <dbReference type="Proteomes" id="UP000000718"/>
    </source>
</evidence>
<dbReference type="SUPFAM" id="SSF53067">
    <property type="entry name" value="Actin-like ATPase domain"/>
    <property type="match status" value="2"/>
</dbReference>
<evidence type="ECO:0000256" key="3">
    <source>
        <dbReference type="ARBA" id="ARBA00004496"/>
    </source>
</evidence>
<comment type="cofactor">
    <cofactor evidence="16">
        <name>NH4(+)</name>
        <dbReference type="ChEBI" id="CHEBI:28938"/>
    </cofactor>
    <cofactor evidence="16">
        <name>K(+)</name>
        <dbReference type="ChEBI" id="CHEBI:29103"/>
    </cofactor>
    <text evidence="16">A monovalent cation. Ammonium or potassium.</text>
</comment>
<comment type="pathway">
    <text evidence="4 16">Cofactor biosynthesis; coenzyme A biosynthesis; CoA from (R)-pantothenate: step 1/5.</text>
</comment>
<evidence type="ECO:0000256" key="1">
    <source>
        <dbReference type="ARBA" id="ARBA00001206"/>
    </source>
</evidence>
<comment type="subcellular location">
    <subcellularLocation>
        <location evidence="3 16">Cytoplasm</location>
    </subcellularLocation>
</comment>
<name>B5YGK7_THEYD</name>
<keyword evidence="10 16" id="KW-0418">Kinase</keyword>
<dbReference type="EMBL" id="CP001147">
    <property type="protein sequence ID" value="ACI21414.1"/>
    <property type="molecule type" value="Genomic_DNA"/>
</dbReference>
<dbReference type="Pfam" id="PF03309">
    <property type="entry name" value="Pan_kinase"/>
    <property type="match status" value="1"/>
</dbReference>
<organism evidence="18 19">
    <name type="scientific">Thermodesulfovibrio yellowstonii (strain ATCC 51303 / DSM 11347 / YP87)</name>
    <dbReference type="NCBI Taxonomy" id="289376"/>
    <lineage>
        <taxon>Bacteria</taxon>
        <taxon>Pseudomonadati</taxon>
        <taxon>Nitrospirota</taxon>
        <taxon>Thermodesulfovibrionia</taxon>
        <taxon>Thermodesulfovibrionales</taxon>
        <taxon>Thermodesulfovibrionaceae</taxon>
        <taxon>Thermodesulfovibrio</taxon>
    </lineage>
</organism>
<comment type="subunit">
    <text evidence="5 16">Homodimer.</text>
</comment>
<dbReference type="GO" id="GO:0015937">
    <property type="term" value="P:coenzyme A biosynthetic process"/>
    <property type="evidence" value="ECO:0007669"/>
    <property type="project" value="UniProtKB-UniRule"/>
</dbReference>
<evidence type="ECO:0000256" key="4">
    <source>
        <dbReference type="ARBA" id="ARBA00005225"/>
    </source>
</evidence>
<dbReference type="KEGG" id="tye:THEYE_A1610"/>
<evidence type="ECO:0000256" key="13">
    <source>
        <dbReference type="ARBA" id="ARBA00022993"/>
    </source>
</evidence>
<evidence type="ECO:0000313" key="17">
    <source>
        <dbReference type="EMBL" id="ACI20741.1"/>
    </source>
</evidence>
<comment type="cofactor">
    <cofactor evidence="2">
        <name>K(+)</name>
        <dbReference type="ChEBI" id="CHEBI:29103"/>
    </cofactor>
</comment>
<dbReference type="STRING" id="289376.THEYE_A1610"/>
<dbReference type="KEGG" id="tye:THEYE_A1662"/>
<evidence type="ECO:0000256" key="2">
    <source>
        <dbReference type="ARBA" id="ARBA00001958"/>
    </source>
</evidence>
<dbReference type="EC" id="2.7.1.33" evidence="6 16"/>
<evidence type="ECO:0000256" key="10">
    <source>
        <dbReference type="ARBA" id="ARBA00022777"/>
    </source>
</evidence>
<feature type="binding site" evidence="16">
    <location>
        <begin position="6"/>
        <end position="13"/>
    </location>
    <ligand>
        <name>ATP</name>
        <dbReference type="ChEBI" id="CHEBI:30616"/>
    </ligand>
</feature>